<dbReference type="SUPFAM" id="SSF56112">
    <property type="entry name" value="Protein kinase-like (PK-like)"/>
    <property type="match status" value="1"/>
</dbReference>
<feature type="domain" description="Protein kinase" evidence="5">
    <location>
        <begin position="182"/>
        <end position="446"/>
    </location>
</feature>
<keyword evidence="2" id="KW-0547">Nucleotide-binding</keyword>
<keyword evidence="4" id="KW-0067">ATP-binding</keyword>
<evidence type="ECO:0000313" key="7">
    <source>
        <dbReference type="Proteomes" id="UP000601435"/>
    </source>
</evidence>
<dbReference type="Proteomes" id="UP000601435">
    <property type="component" value="Unassembled WGS sequence"/>
</dbReference>
<dbReference type="GO" id="GO:0005524">
    <property type="term" value="F:ATP binding"/>
    <property type="evidence" value="ECO:0007669"/>
    <property type="project" value="UniProtKB-KW"/>
</dbReference>
<dbReference type="PANTHER" id="PTHR44329:SF298">
    <property type="entry name" value="MIXED LINEAGE KINASE DOMAIN-LIKE PROTEIN"/>
    <property type="match status" value="1"/>
</dbReference>
<keyword evidence="3" id="KW-0418">Kinase</keyword>
<dbReference type="InterPro" id="IPR011009">
    <property type="entry name" value="Kinase-like_dom_sf"/>
</dbReference>
<dbReference type="PROSITE" id="PS00108">
    <property type="entry name" value="PROTEIN_KINASE_ST"/>
    <property type="match status" value="1"/>
</dbReference>
<dbReference type="Gene3D" id="1.10.510.10">
    <property type="entry name" value="Transferase(Phosphotransferase) domain 1"/>
    <property type="match status" value="1"/>
</dbReference>
<gene>
    <name evidence="6" type="ORF">SNEC2469_LOCUS33406</name>
</gene>
<evidence type="ECO:0000259" key="5">
    <source>
        <dbReference type="PROSITE" id="PS50011"/>
    </source>
</evidence>
<dbReference type="Pfam" id="PF07714">
    <property type="entry name" value="PK_Tyr_Ser-Thr"/>
    <property type="match status" value="1"/>
</dbReference>
<dbReference type="OrthoDB" id="312720at2759"/>
<keyword evidence="7" id="KW-1185">Reference proteome</keyword>
<proteinExistence type="predicted"/>
<dbReference type="InterPro" id="IPR055164">
    <property type="entry name" value="EDR1/CTR1/ARMC3-like_pept-like"/>
</dbReference>
<dbReference type="InterPro" id="IPR051681">
    <property type="entry name" value="Ser/Thr_Kinases-Pseudokinases"/>
</dbReference>
<dbReference type="GO" id="GO:0004674">
    <property type="term" value="F:protein serine/threonine kinase activity"/>
    <property type="evidence" value="ECO:0007669"/>
    <property type="project" value="TreeGrafter"/>
</dbReference>
<keyword evidence="1" id="KW-0808">Transferase</keyword>
<evidence type="ECO:0000256" key="1">
    <source>
        <dbReference type="ARBA" id="ARBA00022679"/>
    </source>
</evidence>
<name>A0A813C462_9DINO</name>
<evidence type="ECO:0000256" key="3">
    <source>
        <dbReference type="ARBA" id="ARBA00022777"/>
    </source>
</evidence>
<evidence type="ECO:0000256" key="2">
    <source>
        <dbReference type="ARBA" id="ARBA00022741"/>
    </source>
</evidence>
<protein>
    <recommendedName>
        <fullName evidence="5">Protein kinase domain-containing protein</fullName>
    </recommendedName>
</protein>
<comment type="caution">
    <text evidence="6">The sequence shown here is derived from an EMBL/GenBank/DDBJ whole genome shotgun (WGS) entry which is preliminary data.</text>
</comment>
<dbReference type="PANTHER" id="PTHR44329">
    <property type="entry name" value="SERINE/THREONINE-PROTEIN KINASE TNNI3K-RELATED"/>
    <property type="match status" value="1"/>
</dbReference>
<dbReference type="Pfam" id="PF14381">
    <property type="entry name" value="EDR1_CTR1_ARMC3_pept"/>
    <property type="match status" value="1"/>
</dbReference>
<organism evidence="6 7">
    <name type="scientific">Symbiodinium necroappetens</name>
    <dbReference type="NCBI Taxonomy" id="1628268"/>
    <lineage>
        <taxon>Eukaryota</taxon>
        <taxon>Sar</taxon>
        <taxon>Alveolata</taxon>
        <taxon>Dinophyceae</taxon>
        <taxon>Suessiales</taxon>
        <taxon>Symbiodiniaceae</taxon>
        <taxon>Symbiodinium</taxon>
    </lineage>
</organism>
<reference evidence="6" key="1">
    <citation type="submission" date="2021-02" db="EMBL/GenBank/DDBJ databases">
        <authorList>
            <person name="Dougan E. K."/>
            <person name="Rhodes N."/>
            <person name="Thang M."/>
            <person name="Chan C."/>
        </authorList>
    </citation>
    <scope>NUCLEOTIDE SEQUENCE</scope>
</reference>
<dbReference type="InterPro" id="IPR000719">
    <property type="entry name" value="Prot_kinase_dom"/>
</dbReference>
<dbReference type="InterPro" id="IPR001245">
    <property type="entry name" value="Ser-Thr/Tyr_kinase_cat_dom"/>
</dbReference>
<evidence type="ECO:0000256" key="4">
    <source>
        <dbReference type="ARBA" id="ARBA00022840"/>
    </source>
</evidence>
<dbReference type="AlphaFoldDB" id="A0A813C462"/>
<evidence type="ECO:0000313" key="6">
    <source>
        <dbReference type="EMBL" id="CAE7939113.1"/>
    </source>
</evidence>
<dbReference type="PROSITE" id="PS50011">
    <property type="entry name" value="PROTEIN_KINASE_DOM"/>
    <property type="match status" value="1"/>
</dbReference>
<accession>A0A813C462</accession>
<dbReference type="InterPro" id="IPR008271">
    <property type="entry name" value="Ser/Thr_kinase_AS"/>
</dbReference>
<dbReference type="FunFam" id="3.30.200.20:FF:000180">
    <property type="entry name" value="serine/threonine-protein kinase STY46-like"/>
    <property type="match status" value="1"/>
</dbReference>
<sequence length="502" mass="55483">MVSAFQVSEILGRSGYHASTVSQRCERLVSDRGDPATGTVLLGHLLHEVREGSKTKQPGAGTSRMRAVLFKAVADWLSVAPCSLHREEAAARGTAGVTWNSVQVDGDSYLVDIMFEPGALYEDGSGKACEYLRRLRQECEEAAAPSKSKARKAESAAPSLQQNLGGRMLRPSWHVEPWEVEFDRRDRAGRGGFGEVFQGTWAGQQVAVKEVRDASPTDADVCDFVLEISLLSRLSHPNIVRFWRGCVDLRGGHRTLLLVTEWMDRGVLSQLLHESQEPTLTSGQSHVLALGIARGVAYLHHVKILHLDLKSPNVLLNSSWQPKLCDFGLAKIREQTALQTTLRGVSPIWAPPEIFDDKGGGVTEKVDVYSFGVILFELSTRKLPYADVTQMQLPRVKAKGQLPRFPSEMDTEVVELVRVCMGVKPGSRPAMTTMITKIRELCHAKSIDLEQEQALCDLPHTPSNMMVVPPQIGRCQRHLWHSSMCVDGLVVHGAWCRVVSDN</sequence>
<dbReference type="EMBL" id="CAJNJA010087919">
    <property type="protein sequence ID" value="CAE7939113.1"/>
    <property type="molecule type" value="Genomic_DNA"/>
</dbReference>
<dbReference type="SMART" id="SM00220">
    <property type="entry name" value="S_TKc"/>
    <property type="match status" value="1"/>
</dbReference>